<evidence type="ECO:0000256" key="8">
    <source>
        <dbReference type="ARBA" id="ARBA00022960"/>
    </source>
</evidence>
<dbReference type="EMBL" id="CP001706">
    <property type="protein sequence ID" value="ACV08850.1"/>
    <property type="molecule type" value="Genomic_DNA"/>
</dbReference>
<evidence type="ECO:0000256" key="7">
    <source>
        <dbReference type="ARBA" id="ARBA00022801"/>
    </source>
</evidence>
<evidence type="ECO:0000256" key="13">
    <source>
        <dbReference type="ARBA" id="ARBA00023316"/>
    </source>
</evidence>
<dbReference type="STRING" id="471856.Jden_1194"/>
<comment type="catalytic activity">
    <reaction evidence="16 17">
        <text>di-trans,octa-cis-undecaprenyl diphosphate + H2O = di-trans,octa-cis-undecaprenyl phosphate + phosphate + H(+)</text>
        <dbReference type="Rhea" id="RHEA:28094"/>
        <dbReference type="ChEBI" id="CHEBI:15377"/>
        <dbReference type="ChEBI" id="CHEBI:15378"/>
        <dbReference type="ChEBI" id="CHEBI:43474"/>
        <dbReference type="ChEBI" id="CHEBI:58405"/>
        <dbReference type="ChEBI" id="CHEBI:60392"/>
        <dbReference type="EC" id="3.6.1.27"/>
    </reaction>
</comment>
<keyword evidence="12 17" id="KW-0046">Antibiotic resistance</keyword>
<dbReference type="GO" id="GO:0046677">
    <property type="term" value="P:response to antibiotic"/>
    <property type="evidence" value="ECO:0007669"/>
    <property type="project" value="UniProtKB-UniRule"/>
</dbReference>
<comment type="miscellaneous">
    <text evidence="17">Bacitracin is thought to be involved in the inhibition of peptidoglycan synthesis by sequestering undecaprenyl diphosphate, thereby reducing the pool of lipid carrier available.</text>
</comment>
<dbReference type="eggNOG" id="COG1968">
    <property type="taxonomic scope" value="Bacteria"/>
</dbReference>
<keyword evidence="7 17" id="KW-0378">Hydrolase</keyword>
<dbReference type="EC" id="3.6.1.27" evidence="3 17"/>
<feature type="transmembrane region" description="Helical" evidence="17">
    <location>
        <begin position="93"/>
        <end position="112"/>
    </location>
</feature>
<evidence type="ECO:0000256" key="3">
    <source>
        <dbReference type="ARBA" id="ARBA00012374"/>
    </source>
</evidence>
<keyword evidence="10 17" id="KW-1133">Transmembrane helix</keyword>
<evidence type="ECO:0000256" key="5">
    <source>
        <dbReference type="ARBA" id="ARBA00022475"/>
    </source>
</evidence>
<evidence type="ECO:0000313" key="18">
    <source>
        <dbReference type="EMBL" id="ACV08850.1"/>
    </source>
</evidence>
<keyword evidence="11 17" id="KW-0472">Membrane</keyword>
<feature type="transmembrane region" description="Helical" evidence="17">
    <location>
        <begin position="263"/>
        <end position="282"/>
    </location>
</feature>
<dbReference type="RefSeq" id="WP_015771478.1">
    <property type="nucleotide sequence ID" value="NC_013174.1"/>
</dbReference>
<dbReference type="AlphaFoldDB" id="C7R3Z3"/>
<feature type="transmembrane region" description="Helical" evidence="17">
    <location>
        <begin position="227"/>
        <end position="251"/>
    </location>
</feature>
<evidence type="ECO:0000256" key="10">
    <source>
        <dbReference type="ARBA" id="ARBA00022989"/>
    </source>
</evidence>
<feature type="transmembrane region" description="Helical" evidence="17">
    <location>
        <begin position="197"/>
        <end position="215"/>
    </location>
</feature>
<evidence type="ECO:0000256" key="15">
    <source>
        <dbReference type="ARBA" id="ARBA00032932"/>
    </source>
</evidence>
<comment type="similarity">
    <text evidence="2 17">Belongs to the UppP family.</text>
</comment>
<evidence type="ECO:0000256" key="14">
    <source>
        <dbReference type="ARBA" id="ARBA00032707"/>
    </source>
</evidence>
<keyword evidence="8 17" id="KW-0133">Cell shape</keyword>
<comment type="subcellular location">
    <subcellularLocation>
        <location evidence="1 17">Cell membrane</location>
        <topology evidence="1 17">Multi-pass membrane protein</topology>
    </subcellularLocation>
</comment>
<dbReference type="HAMAP" id="MF_01006">
    <property type="entry name" value="Undec_diphosphatase"/>
    <property type="match status" value="1"/>
</dbReference>
<evidence type="ECO:0000256" key="6">
    <source>
        <dbReference type="ARBA" id="ARBA00022692"/>
    </source>
</evidence>
<feature type="transmembrane region" description="Helical" evidence="17">
    <location>
        <begin position="124"/>
        <end position="141"/>
    </location>
</feature>
<keyword evidence="19" id="KW-1185">Reference proteome</keyword>
<dbReference type="GO" id="GO:0071555">
    <property type="term" value="P:cell wall organization"/>
    <property type="evidence" value="ECO:0007669"/>
    <property type="project" value="UniProtKB-KW"/>
</dbReference>
<keyword evidence="9 17" id="KW-0573">Peptidoglycan synthesis</keyword>
<evidence type="ECO:0000256" key="4">
    <source>
        <dbReference type="ARBA" id="ARBA00021581"/>
    </source>
</evidence>
<dbReference type="PANTHER" id="PTHR30622">
    <property type="entry name" value="UNDECAPRENYL-DIPHOSPHATASE"/>
    <property type="match status" value="1"/>
</dbReference>
<dbReference type="GO" id="GO:0008360">
    <property type="term" value="P:regulation of cell shape"/>
    <property type="evidence" value="ECO:0007669"/>
    <property type="project" value="UniProtKB-KW"/>
</dbReference>
<evidence type="ECO:0000256" key="17">
    <source>
        <dbReference type="HAMAP-Rule" id="MF_01006"/>
    </source>
</evidence>
<keyword evidence="18" id="KW-0418">Kinase</keyword>
<organism evidence="18 19">
    <name type="scientific">Jonesia denitrificans (strain ATCC 14870 / DSM 20603 / BCRC 15368 / CIP 55.134 / JCM 11481 / NBRC 15587 / NCTC 10816 / Prevot 55134)</name>
    <name type="common">Listeria denitrificans</name>
    <dbReference type="NCBI Taxonomy" id="471856"/>
    <lineage>
        <taxon>Bacteria</taxon>
        <taxon>Bacillati</taxon>
        <taxon>Actinomycetota</taxon>
        <taxon>Actinomycetes</taxon>
        <taxon>Micrococcales</taxon>
        <taxon>Jonesiaceae</taxon>
        <taxon>Jonesia</taxon>
    </lineage>
</organism>
<keyword evidence="13 17" id="KW-0961">Cell wall biogenesis/degradation</keyword>
<dbReference type="GO" id="GO:0016301">
    <property type="term" value="F:kinase activity"/>
    <property type="evidence" value="ECO:0007669"/>
    <property type="project" value="UniProtKB-KW"/>
</dbReference>
<comment type="function">
    <text evidence="17">Catalyzes the dephosphorylation of undecaprenyl diphosphate (UPP). Confers resistance to bacitracin.</text>
</comment>
<dbReference type="GO" id="GO:0050380">
    <property type="term" value="F:undecaprenyl-diphosphatase activity"/>
    <property type="evidence" value="ECO:0007669"/>
    <property type="project" value="UniProtKB-UniRule"/>
</dbReference>
<sequence length="289" mass="31195">MNFFEAVVMGLIQALTEFLPVSSSAHLRIFGELIGSNDPGAAFTAITQIGTEAAVLLYFRRDIKRICIQWWLSIRGDHGTDWRSRMGAHDHDAAMGWYIGLGSIPIVVLGLLLEDWIDTSFRNLYITALMLAVFGIFLGLADKYGQHERTLNELTPKHAVLFGFAQAMALIPGVSRSGGTITAGLLMGYTREAAARYSFLLAIPAVLGSGFYKLAKAAAADPVPGAPGAFATLVATLVSFFVGYLVIIAFLRIVSTFSYKPFVLYRLVLAAAVVVFLLAGILQPMGVVA</sequence>
<evidence type="ECO:0000256" key="1">
    <source>
        <dbReference type="ARBA" id="ARBA00004651"/>
    </source>
</evidence>
<dbReference type="KEGG" id="jde:Jden_1194"/>
<dbReference type="GO" id="GO:0009252">
    <property type="term" value="P:peptidoglycan biosynthetic process"/>
    <property type="evidence" value="ECO:0007669"/>
    <property type="project" value="UniProtKB-KW"/>
</dbReference>
<evidence type="ECO:0000256" key="12">
    <source>
        <dbReference type="ARBA" id="ARBA00023251"/>
    </source>
</evidence>
<evidence type="ECO:0000256" key="11">
    <source>
        <dbReference type="ARBA" id="ARBA00023136"/>
    </source>
</evidence>
<reference evidence="18 19" key="1">
    <citation type="journal article" date="2009" name="Stand. Genomic Sci.">
        <title>Complete genome sequence of Jonesia denitrificans type strain (Prevot 55134).</title>
        <authorList>
            <person name="Pukall R."/>
            <person name="Gehrich-Schroter G."/>
            <person name="Lapidus A."/>
            <person name="Nolan M."/>
            <person name="Glavina Del Rio T."/>
            <person name="Lucas S."/>
            <person name="Chen F."/>
            <person name="Tice H."/>
            <person name="Pitluck S."/>
            <person name="Cheng J.F."/>
            <person name="Copeland A."/>
            <person name="Saunders E."/>
            <person name="Brettin T."/>
            <person name="Detter J.C."/>
            <person name="Bruce D."/>
            <person name="Goodwin L."/>
            <person name="Pati A."/>
            <person name="Ivanova N."/>
            <person name="Mavromatis K."/>
            <person name="Ovchinnikova G."/>
            <person name="Chen A."/>
            <person name="Palaniappan K."/>
            <person name="Land M."/>
            <person name="Hauser L."/>
            <person name="Chang Y.J."/>
            <person name="Jeffries C.D."/>
            <person name="Chain P."/>
            <person name="Goker M."/>
            <person name="Bristow J."/>
            <person name="Eisen J.A."/>
            <person name="Markowitz V."/>
            <person name="Hugenholtz P."/>
            <person name="Kyrpides N.C."/>
            <person name="Klenk H.P."/>
            <person name="Han C."/>
        </authorList>
    </citation>
    <scope>NUCLEOTIDE SEQUENCE [LARGE SCALE GENOMIC DNA]</scope>
    <source>
        <strain evidence="19">ATCC 14870 / DSM 20603 / BCRC 15368 / CIP 55.134 / JCM 11481 / NBRC 15587 / NCTC 10816 / Prevot 55134</strain>
    </source>
</reference>
<evidence type="ECO:0000256" key="16">
    <source>
        <dbReference type="ARBA" id="ARBA00047594"/>
    </source>
</evidence>
<accession>C7R3Z3</accession>
<proteinExistence type="inferred from homology"/>
<dbReference type="PANTHER" id="PTHR30622:SF4">
    <property type="entry name" value="UNDECAPRENYL-DIPHOSPHATASE"/>
    <property type="match status" value="1"/>
</dbReference>
<dbReference type="GO" id="GO:0005886">
    <property type="term" value="C:plasma membrane"/>
    <property type="evidence" value="ECO:0007669"/>
    <property type="project" value="UniProtKB-SubCell"/>
</dbReference>
<keyword evidence="6 17" id="KW-0812">Transmembrane</keyword>
<evidence type="ECO:0000313" key="19">
    <source>
        <dbReference type="Proteomes" id="UP000000628"/>
    </source>
</evidence>
<keyword evidence="5 17" id="KW-1003">Cell membrane</keyword>
<gene>
    <name evidence="17" type="primary">uppP</name>
    <name evidence="18" type="ordered locus">Jden_1194</name>
</gene>
<dbReference type="HOGENOM" id="CLU_060296_1_0_11"/>
<name>C7R3Z3_JONDD</name>
<dbReference type="Pfam" id="PF02673">
    <property type="entry name" value="BacA"/>
    <property type="match status" value="1"/>
</dbReference>
<evidence type="ECO:0000256" key="9">
    <source>
        <dbReference type="ARBA" id="ARBA00022984"/>
    </source>
</evidence>
<feature type="transmembrane region" description="Helical" evidence="17">
    <location>
        <begin position="40"/>
        <end position="59"/>
    </location>
</feature>
<dbReference type="OrthoDB" id="9808289at2"/>
<evidence type="ECO:0000256" key="2">
    <source>
        <dbReference type="ARBA" id="ARBA00010621"/>
    </source>
</evidence>
<protein>
    <recommendedName>
        <fullName evidence="4 17">Undecaprenyl-diphosphatase</fullName>
        <ecNumber evidence="3 17">3.6.1.27</ecNumber>
    </recommendedName>
    <alternativeName>
        <fullName evidence="15 17">Bacitracin resistance protein</fullName>
    </alternativeName>
    <alternativeName>
        <fullName evidence="14 17">Undecaprenyl pyrophosphate phosphatase</fullName>
    </alternativeName>
</protein>
<dbReference type="InterPro" id="IPR003824">
    <property type="entry name" value="UppP"/>
</dbReference>
<dbReference type="Proteomes" id="UP000000628">
    <property type="component" value="Chromosome"/>
</dbReference>
<dbReference type="NCBIfam" id="TIGR00753">
    <property type="entry name" value="undec_PP_bacA"/>
    <property type="match status" value="1"/>
</dbReference>
<keyword evidence="18" id="KW-0808">Transferase</keyword>